<dbReference type="InterPro" id="IPR055411">
    <property type="entry name" value="LRR_FXL15/At3g58940/PEG3-like"/>
</dbReference>
<proteinExistence type="predicted"/>
<dbReference type="EMBL" id="JABCRI010000004">
    <property type="protein sequence ID" value="KAF8407745.1"/>
    <property type="molecule type" value="Genomic_DNA"/>
</dbReference>
<dbReference type="InterPro" id="IPR001810">
    <property type="entry name" value="F-box_dom"/>
</dbReference>
<dbReference type="PANTHER" id="PTHR31639:SF237">
    <property type="entry name" value="F-BOX DOMAIN-CONTAINING PROTEIN"/>
    <property type="match status" value="1"/>
</dbReference>
<dbReference type="SMART" id="SM00579">
    <property type="entry name" value="FBD"/>
    <property type="match status" value="1"/>
</dbReference>
<dbReference type="SUPFAM" id="SSF81383">
    <property type="entry name" value="F-box domain"/>
    <property type="match status" value="1"/>
</dbReference>
<dbReference type="CDD" id="cd22160">
    <property type="entry name" value="F-box_AtFBL13-like"/>
    <property type="match status" value="1"/>
</dbReference>
<evidence type="ECO:0000313" key="3">
    <source>
        <dbReference type="Proteomes" id="UP000655225"/>
    </source>
</evidence>
<name>A0A834ZLG9_TETSI</name>
<accession>A0A834ZLG9</accession>
<keyword evidence="3" id="KW-1185">Reference proteome</keyword>
<dbReference type="Pfam" id="PF24758">
    <property type="entry name" value="LRR_At5g56370"/>
    <property type="match status" value="1"/>
</dbReference>
<gene>
    <name evidence="2" type="ORF">HHK36_006880</name>
</gene>
<dbReference type="InterPro" id="IPR006566">
    <property type="entry name" value="FBD"/>
</dbReference>
<evidence type="ECO:0000259" key="1">
    <source>
        <dbReference type="PROSITE" id="PS50181"/>
    </source>
</evidence>
<dbReference type="OrthoDB" id="629734at2759"/>
<dbReference type="AlphaFoldDB" id="A0A834ZLG9"/>
<sequence>MRLNPSLDLISNLPEQVIETILVHLPIRDAVRTSVLSHNWRYKWSTIPELVFHENSISPLEDGTIRIDKLVNFIDRVLLLRKGPLHKFDLSTLFLNHSFIDAWILFLSRNGVKELTLTFQYMKPYRVPYSFFSCQAISCLNLSSCILKLPSVFKGFSHLKSLNLESVILSDEELETLISNCIALERLRLIELEGCTRIKIRGLNLQHFYFSGEFDHICFIDAPQLSFVSINLHTSIFEDVEQGESCNLIKVLGPLTGLEKLAIEYFCLQFLAVGNLPVRLPVTYDHLKSISLEIDFEDLNETLVMLCLLQSSPNLHELEIMSDHSVVTEFVEDFWEAQGHLDCSMNHLRVVRASGILGLAPELQFIKFLLVSSPVLEILSVTPKPDEYIKETEMLTELLRFQRASTIAKIVYNPNL</sequence>
<dbReference type="Gene3D" id="3.80.10.10">
    <property type="entry name" value="Ribonuclease Inhibitor"/>
    <property type="match status" value="1"/>
</dbReference>
<dbReference type="Pfam" id="PF00646">
    <property type="entry name" value="F-box"/>
    <property type="match status" value="1"/>
</dbReference>
<protein>
    <recommendedName>
        <fullName evidence="1">F-box domain-containing protein</fullName>
    </recommendedName>
</protein>
<dbReference type="Proteomes" id="UP000655225">
    <property type="component" value="Unassembled WGS sequence"/>
</dbReference>
<dbReference type="InterPro" id="IPR036047">
    <property type="entry name" value="F-box-like_dom_sf"/>
</dbReference>
<reference evidence="2 3" key="1">
    <citation type="submission" date="2020-04" db="EMBL/GenBank/DDBJ databases">
        <title>Plant Genome Project.</title>
        <authorList>
            <person name="Zhang R.-G."/>
        </authorList>
    </citation>
    <scope>NUCLEOTIDE SEQUENCE [LARGE SCALE GENOMIC DNA]</scope>
    <source>
        <strain evidence="2">YNK0</strain>
        <tissue evidence="2">Leaf</tissue>
    </source>
</reference>
<dbReference type="PANTHER" id="PTHR31639">
    <property type="entry name" value="F-BOX PROTEIN-LIKE"/>
    <property type="match status" value="1"/>
</dbReference>
<feature type="domain" description="F-box" evidence="1">
    <location>
        <begin position="7"/>
        <end position="41"/>
    </location>
</feature>
<dbReference type="InterPro" id="IPR032675">
    <property type="entry name" value="LRR_dom_sf"/>
</dbReference>
<dbReference type="PROSITE" id="PS50181">
    <property type="entry name" value="FBOX"/>
    <property type="match status" value="1"/>
</dbReference>
<dbReference type="InterPro" id="IPR053781">
    <property type="entry name" value="F-box_AtFBL13-like"/>
</dbReference>
<comment type="caution">
    <text evidence="2">The sequence shown here is derived from an EMBL/GenBank/DDBJ whole genome shotgun (WGS) entry which is preliminary data.</text>
</comment>
<dbReference type="OMA" id="AYADDSW"/>
<evidence type="ECO:0000313" key="2">
    <source>
        <dbReference type="EMBL" id="KAF8407745.1"/>
    </source>
</evidence>
<organism evidence="2 3">
    <name type="scientific">Tetracentron sinense</name>
    <name type="common">Spur-leaf</name>
    <dbReference type="NCBI Taxonomy" id="13715"/>
    <lineage>
        <taxon>Eukaryota</taxon>
        <taxon>Viridiplantae</taxon>
        <taxon>Streptophyta</taxon>
        <taxon>Embryophyta</taxon>
        <taxon>Tracheophyta</taxon>
        <taxon>Spermatophyta</taxon>
        <taxon>Magnoliopsida</taxon>
        <taxon>Trochodendrales</taxon>
        <taxon>Trochodendraceae</taxon>
        <taxon>Tetracentron</taxon>
    </lineage>
</organism>
<dbReference type="SUPFAM" id="SSF52047">
    <property type="entry name" value="RNI-like"/>
    <property type="match status" value="1"/>
</dbReference>